<proteinExistence type="predicted"/>
<gene>
    <name evidence="3" type="ORF">Psi02_63080</name>
</gene>
<dbReference type="RefSeq" id="WP_203979405.1">
    <property type="nucleotide sequence ID" value="NZ_BAAAKY010000030.1"/>
</dbReference>
<name>A0A8J3UQ87_9ACTN</name>
<dbReference type="GO" id="GO:0003677">
    <property type="term" value="F:DNA binding"/>
    <property type="evidence" value="ECO:0007669"/>
    <property type="project" value="UniProtKB-KW"/>
</dbReference>
<dbReference type="SUPFAM" id="SSF47413">
    <property type="entry name" value="lambda repressor-like DNA-binding domains"/>
    <property type="match status" value="1"/>
</dbReference>
<organism evidence="3 4">
    <name type="scientific">Planotetraspora silvatica</name>
    <dbReference type="NCBI Taxonomy" id="234614"/>
    <lineage>
        <taxon>Bacteria</taxon>
        <taxon>Bacillati</taxon>
        <taxon>Actinomycetota</taxon>
        <taxon>Actinomycetes</taxon>
        <taxon>Streptosporangiales</taxon>
        <taxon>Streptosporangiaceae</taxon>
        <taxon>Planotetraspora</taxon>
    </lineage>
</organism>
<dbReference type="InterPro" id="IPR013096">
    <property type="entry name" value="Cupin_2"/>
</dbReference>
<dbReference type="PANTHER" id="PTHR46797">
    <property type="entry name" value="HTH-TYPE TRANSCRIPTIONAL REGULATOR"/>
    <property type="match status" value="1"/>
</dbReference>
<dbReference type="Gene3D" id="2.60.120.10">
    <property type="entry name" value="Jelly Rolls"/>
    <property type="match status" value="1"/>
</dbReference>
<dbReference type="InterPro" id="IPR001387">
    <property type="entry name" value="Cro/C1-type_HTH"/>
</dbReference>
<dbReference type="CDD" id="cd02209">
    <property type="entry name" value="cupin_XRE_C"/>
    <property type="match status" value="1"/>
</dbReference>
<dbReference type="PROSITE" id="PS50943">
    <property type="entry name" value="HTH_CROC1"/>
    <property type="match status" value="1"/>
</dbReference>
<reference evidence="3" key="1">
    <citation type="submission" date="2021-01" db="EMBL/GenBank/DDBJ databases">
        <title>Whole genome shotgun sequence of Planotetraspora silvatica NBRC 100141.</title>
        <authorList>
            <person name="Komaki H."/>
            <person name="Tamura T."/>
        </authorList>
    </citation>
    <scope>NUCLEOTIDE SEQUENCE</scope>
    <source>
        <strain evidence="3">NBRC 100141</strain>
    </source>
</reference>
<dbReference type="InterPro" id="IPR050807">
    <property type="entry name" value="TransReg_Diox_bact_type"/>
</dbReference>
<dbReference type="InterPro" id="IPR014710">
    <property type="entry name" value="RmlC-like_jellyroll"/>
</dbReference>
<evidence type="ECO:0000313" key="3">
    <source>
        <dbReference type="EMBL" id="GII49884.1"/>
    </source>
</evidence>
<dbReference type="Proteomes" id="UP000644610">
    <property type="component" value="Unassembled WGS sequence"/>
</dbReference>
<dbReference type="Gene3D" id="1.10.260.40">
    <property type="entry name" value="lambda repressor-like DNA-binding domains"/>
    <property type="match status" value="1"/>
</dbReference>
<sequence>MLDLVALGGHIQALRHSRTLTLQQLAGAADVSVSMLSSVERGQKAPTVVVLARIAEGLGVPLAQLVALPDDNRVIVRRAVDQDGVDEPGGWRWVILTPVVPGVNFEWIRSTLPPDCDAGRFPAYAPGSHEYVVVESGTLRLTIGDESVDLNDGDSAYFAADVTHGYANAGPAPCTYYVAALIMRPRAAVGHVPLGGVTRG</sequence>
<accession>A0A8J3UQ87</accession>
<evidence type="ECO:0000313" key="4">
    <source>
        <dbReference type="Proteomes" id="UP000644610"/>
    </source>
</evidence>
<keyword evidence="1" id="KW-0238">DNA-binding</keyword>
<dbReference type="SMART" id="SM00530">
    <property type="entry name" value="HTH_XRE"/>
    <property type="match status" value="1"/>
</dbReference>
<keyword evidence="4" id="KW-1185">Reference proteome</keyword>
<dbReference type="InterPro" id="IPR010982">
    <property type="entry name" value="Lambda_DNA-bd_dom_sf"/>
</dbReference>
<feature type="domain" description="HTH cro/C1-type" evidence="2">
    <location>
        <begin position="11"/>
        <end position="65"/>
    </location>
</feature>
<dbReference type="GO" id="GO:0005829">
    <property type="term" value="C:cytosol"/>
    <property type="evidence" value="ECO:0007669"/>
    <property type="project" value="TreeGrafter"/>
</dbReference>
<dbReference type="InterPro" id="IPR011051">
    <property type="entry name" value="RmlC_Cupin_sf"/>
</dbReference>
<evidence type="ECO:0000256" key="1">
    <source>
        <dbReference type="ARBA" id="ARBA00023125"/>
    </source>
</evidence>
<dbReference type="EMBL" id="BOOQ01000046">
    <property type="protein sequence ID" value="GII49884.1"/>
    <property type="molecule type" value="Genomic_DNA"/>
</dbReference>
<protein>
    <submittedName>
        <fullName evidence="3">XRE family transcriptional regulator</fullName>
    </submittedName>
</protein>
<evidence type="ECO:0000259" key="2">
    <source>
        <dbReference type="PROSITE" id="PS50943"/>
    </source>
</evidence>
<dbReference type="GO" id="GO:0003700">
    <property type="term" value="F:DNA-binding transcription factor activity"/>
    <property type="evidence" value="ECO:0007669"/>
    <property type="project" value="TreeGrafter"/>
</dbReference>
<dbReference type="SUPFAM" id="SSF51182">
    <property type="entry name" value="RmlC-like cupins"/>
    <property type="match status" value="1"/>
</dbReference>
<dbReference type="AlphaFoldDB" id="A0A8J3UQ87"/>
<dbReference type="CDD" id="cd00093">
    <property type="entry name" value="HTH_XRE"/>
    <property type="match status" value="1"/>
</dbReference>
<dbReference type="Pfam" id="PF13560">
    <property type="entry name" value="HTH_31"/>
    <property type="match status" value="1"/>
</dbReference>
<comment type="caution">
    <text evidence="3">The sequence shown here is derived from an EMBL/GenBank/DDBJ whole genome shotgun (WGS) entry which is preliminary data.</text>
</comment>
<dbReference type="PANTHER" id="PTHR46797:SF1">
    <property type="entry name" value="METHYLPHOSPHONATE SYNTHASE"/>
    <property type="match status" value="1"/>
</dbReference>
<dbReference type="Pfam" id="PF07883">
    <property type="entry name" value="Cupin_2"/>
    <property type="match status" value="1"/>
</dbReference>